<comment type="catalytic activity">
    <reaction evidence="10 11">
        <text>tRNA(His) + L-histidine + ATP = L-histidyl-tRNA(His) + AMP + diphosphate + H(+)</text>
        <dbReference type="Rhea" id="RHEA:17313"/>
        <dbReference type="Rhea" id="RHEA-COMP:9665"/>
        <dbReference type="Rhea" id="RHEA-COMP:9689"/>
        <dbReference type="ChEBI" id="CHEBI:15378"/>
        <dbReference type="ChEBI" id="CHEBI:30616"/>
        <dbReference type="ChEBI" id="CHEBI:33019"/>
        <dbReference type="ChEBI" id="CHEBI:57595"/>
        <dbReference type="ChEBI" id="CHEBI:78442"/>
        <dbReference type="ChEBI" id="CHEBI:78527"/>
        <dbReference type="ChEBI" id="CHEBI:456215"/>
        <dbReference type="EC" id="6.1.1.21"/>
    </reaction>
</comment>
<dbReference type="GO" id="GO:0004821">
    <property type="term" value="F:histidine-tRNA ligase activity"/>
    <property type="evidence" value="ECO:0007669"/>
    <property type="project" value="UniProtKB-UniRule"/>
</dbReference>
<protein>
    <recommendedName>
        <fullName evidence="11">Histidine--tRNA ligase</fullName>
        <ecNumber evidence="11">6.1.1.21</ecNumber>
    </recommendedName>
    <alternativeName>
        <fullName evidence="11">Histidyl-tRNA synthetase</fullName>
        <shortName evidence="11">HisRS</shortName>
    </alternativeName>
</protein>
<reference evidence="14 16" key="1">
    <citation type="submission" date="2016-01" db="EMBL/GenBank/DDBJ databases">
        <title>Characterization of the Clostridium difficile lineages that are prevalent in Hong Kong and China.</title>
        <authorList>
            <person name="Kwok J.S.-L."/>
            <person name="Lam W.-Y."/>
            <person name="Ip M."/>
            <person name="Chan T.-F."/>
            <person name="Hawkey P.M."/>
            <person name="Tsui S.K.-W."/>
        </authorList>
    </citation>
    <scope>NUCLEOTIDE SEQUENCE [LARGE SCALE GENOMIC DNA]</scope>
    <source>
        <strain evidence="14 16">300064</strain>
    </source>
</reference>
<keyword evidence="8 11" id="KW-0648">Protein biosynthesis</keyword>
<dbReference type="EMBL" id="CP040626">
    <property type="protein sequence ID" value="QMW91561.1"/>
    <property type="molecule type" value="Genomic_DNA"/>
</dbReference>
<dbReference type="CDD" id="cd00859">
    <property type="entry name" value="HisRS_anticodon"/>
    <property type="match status" value="1"/>
</dbReference>
<evidence type="ECO:0000313" key="17">
    <source>
        <dbReference type="Proteomes" id="UP000515243"/>
    </source>
</evidence>
<dbReference type="NCBIfam" id="TIGR00442">
    <property type="entry name" value="hisS"/>
    <property type="match status" value="1"/>
</dbReference>
<dbReference type="Proteomes" id="UP000238081">
    <property type="component" value="Unassembled WGS sequence"/>
</dbReference>
<comment type="similarity">
    <text evidence="2 11">Belongs to the class-II aminoacyl-tRNA synthetase family.</text>
</comment>
<dbReference type="PANTHER" id="PTHR43707">
    <property type="entry name" value="HISTIDYL-TRNA SYNTHETASE"/>
    <property type="match status" value="1"/>
</dbReference>
<dbReference type="PANTHER" id="PTHR43707:SF1">
    <property type="entry name" value="HISTIDINE--TRNA LIGASE, MITOCHONDRIAL-RELATED"/>
    <property type="match status" value="1"/>
</dbReference>
<evidence type="ECO:0000256" key="7">
    <source>
        <dbReference type="ARBA" id="ARBA00022840"/>
    </source>
</evidence>
<keyword evidence="4 11" id="KW-0963">Cytoplasm</keyword>
<dbReference type="InterPro" id="IPR033656">
    <property type="entry name" value="HisRS_anticodon"/>
</dbReference>
<dbReference type="KEGG" id="cbut:ATN24_12885"/>
<sequence length="419" mass="47728">MANEIQAPKGTKDMLPQDAYKWHYVESVFRNVTKTYGIREIRTPIFEHTELFLRGVGDTTDIVQKEMYTFNDKGDRSITLKPEGTAPAVRAFVENRLFNEAQPTKLYYITPAFRYENVQKGRLRQFHQCGIEMFGSKEPTMDVEAIKVAMDTLSKLGLKSLSLHINNLGCPTCRAKYNEALKKFLQENYENLCDTCKSRFEKNPMRILDCKEKRCNEITKNAPQILDYVCEECETHFNSVKEYLDVLEIPYEIDQGIVRGLDYYTKTIFEIINDDFTVCGGGRYDKLISELGGPEMPAVGFAIGVERIIMTLENEGIEIPNENLIDLYIAARGEEEKKTAFKLASDLRTLGGKCEINHMGRSIKAEMKFANKLGAAFTTILGEDELANKKINLKRMSDGEIFEASLENTEEIVKIISAK</sequence>
<dbReference type="HAMAP" id="MF_00127">
    <property type="entry name" value="His_tRNA_synth"/>
    <property type="match status" value="1"/>
</dbReference>
<dbReference type="InterPro" id="IPR004516">
    <property type="entry name" value="HisRS/HisZ"/>
</dbReference>
<dbReference type="FunFam" id="3.30.930.10:FF:000005">
    <property type="entry name" value="Histidine--tRNA ligase"/>
    <property type="match status" value="1"/>
</dbReference>
<dbReference type="PIRSF" id="PIRSF001549">
    <property type="entry name" value="His-tRNA_synth"/>
    <property type="match status" value="1"/>
</dbReference>
<dbReference type="InterPro" id="IPR041715">
    <property type="entry name" value="HisRS-like_core"/>
</dbReference>
<dbReference type="CDD" id="cd00773">
    <property type="entry name" value="HisRS-like_core"/>
    <property type="match status" value="1"/>
</dbReference>
<evidence type="ECO:0000256" key="5">
    <source>
        <dbReference type="ARBA" id="ARBA00022598"/>
    </source>
</evidence>
<feature type="binding site" evidence="12">
    <location>
        <position position="114"/>
    </location>
    <ligand>
        <name>L-histidine</name>
        <dbReference type="ChEBI" id="CHEBI:57595"/>
    </ligand>
</feature>
<evidence type="ECO:0000313" key="15">
    <source>
        <dbReference type="EMBL" id="QMW91561.1"/>
    </source>
</evidence>
<dbReference type="GeneID" id="92944794"/>
<evidence type="ECO:0000256" key="8">
    <source>
        <dbReference type="ARBA" id="ARBA00022917"/>
    </source>
</evidence>
<evidence type="ECO:0000256" key="10">
    <source>
        <dbReference type="ARBA" id="ARBA00047639"/>
    </source>
</evidence>
<dbReference type="OrthoDB" id="9800814at2"/>
<evidence type="ECO:0000256" key="3">
    <source>
        <dbReference type="ARBA" id="ARBA00011738"/>
    </source>
</evidence>
<organism evidence="14 16">
    <name type="scientific">Clostridium butyricum</name>
    <dbReference type="NCBI Taxonomy" id="1492"/>
    <lineage>
        <taxon>Bacteria</taxon>
        <taxon>Bacillati</taxon>
        <taxon>Bacillota</taxon>
        <taxon>Clostridia</taxon>
        <taxon>Eubacteriales</taxon>
        <taxon>Clostridiaceae</taxon>
        <taxon>Clostridium</taxon>
    </lineage>
</organism>
<dbReference type="SUPFAM" id="SSF52954">
    <property type="entry name" value="Class II aaRS ABD-related"/>
    <property type="match status" value="1"/>
</dbReference>
<dbReference type="GO" id="GO:0005737">
    <property type="term" value="C:cytoplasm"/>
    <property type="evidence" value="ECO:0007669"/>
    <property type="project" value="UniProtKB-SubCell"/>
</dbReference>
<dbReference type="InterPro" id="IPR004154">
    <property type="entry name" value="Anticodon-bd"/>
</dbReference>
<dbReference type="Proteomes" id="UP000515243">
    <property type="component" value="Chromosome 1"/>
</dbReference>
<accession>A0A2S7FDI1</accession>
<dbReference type="SUPFAM" id="SSF55681">
    <property type="entry name" value="Class II aaRS and biotin synthetases"/>
    <property type="match status" value="1"/>
</dbReference>
<feature type="binding site" evidence="12">
    <location>
        <begin position="263"/>
        <end position="264"/>
    </location>
    <ligand>
        <name>L-histidine</name>
        <dbReference type="ChEBI" id="CHEBI:57595"/>
    </ligand>
</feature>
<keyword evidence="9 11" id="KW-0030">Aminoacyl-tRNA synthetase</keyword>
<feature type="binding site" evidence="12">
    <location>
        <position position="259"/>
    </location>
    <ligand>
        <name>L-histidine</name>
        <dbReference type="ChEBI" id="CHEBI:57595"/>
    </ligand>
</feature>
<gene>
    <name evidence="11" type="primary">hisS</name>
    <name evidence="14" type="ORF">AWN73_10355</name>
    <name evidence="15" type="ORF">FF104_11470</name>
</gene>
<reference evidence="15 17" key="2">
    <citation type="submission" date="2019-05" db="EMBL/GenBank/DDBJ databases">
        <authorList>
            <person name="Schori C."/>
            <person name="Ahrens C."/>
        </authorList>
    </citation>
    <scope>NUCLEOTIDE SEQUENCE [LARGE SCALE GENOMIC DNA]</scope>
    <source>
        <strain evidence="15 17">DSM 10702</strain>
    </source>
</reference>
<dbReference type="InterPro" id="IPR045864">
    <property type="entry name" value="aa-tRNA-synth_II/BPL/LPL"/>
</dbReference>
<evidence type="ECO:0000256" key="1">
    <source>
        <dbReference type="ARBA" id="ARBA00004496"/>
    </source>
</evidence>
<keyword evidence="5 11" id="KW-0436">Ligase</keyword>
<evidence type="ECO:0000313" key="16">
    <source>
        <dbReference type="Proteomes" id="UP000238081"/>
    </source>
</evidence>
<feature type="binding site" evidence="12">
    <location>
        <begin position="83"/>
        <end position="85"/>
    </location>
    <ligand>
        <name>L-histidine</name>
        <dbReference type="ChEBI" id="CHEBI:57595"/>
    </ligand>
</feature>
<evidence type="ECO:0000256" key="12">
    <source>
        <dbReference type="PIRSR" id="PIRSR001549-1"/>
    </source>
</evidence>
<dbReference type="Pfam" id="PF13393">
    <property type="entry name" value="tRNA-synt_His"/>
    <property type="match status" value="1"/>
</dbReference>
<dbReference type="GO" id="GO:0140096">
    <property type="term" value="F:catalytic activity, acting on a protein"/>
    <property type="evidence" value="ECO:0007669"/>
    <property type="project" value="UniProtKB-ARBA"/>
</dbReference>
<dbReference type="GO" id="GO:0006427">
    <property type="term" value="P:histidyl-tRNA aminoacylation"/>
    <property type="evidence" value="ECO:0007669"/>
    <property type="project" value="UniProtKB-UniRule"/>
</dbReference>
<evidence type="ECO:0000259" key="13">
    <source>
        <dbReference type="PROSITE" id="PS50862"/>
    </source>
</evidence>
<dbReference type="InterPro" id="IPR015807">
    <property type="entry name" value="His-tRNA-ligase"/>
</dbReference>
<name>A0A2S7FDI1_CLOBU</name>
<dbReference type="EC" id="6.1.1.21" evidence="11"/>
<evidence type="ECO:0000256" key="2">
    <source>
        <dbReference type="ARBA" id="ARBA00008226"/>
    </source>
</evidence>
<feature type="binding site" evidence="12">
    <location>
        <position position="132"/>
    </location>
    <ligand>
        <name>L-histidine</name>
        <dbReference type="ChEBI" id="CHEBI:57595"/>
    </ligand>
</feature>
<dbReference type="GO" id="GO:0016740">
    <property type="term" value="F:transferase activity"/>
    <property type="evidence" value="ECO:0007669"/>
    <property type="project" value="UniProtKB-ARBA"/>
</dbReference>
<keyword evidence="7 11" id="KW-0067">ATP-binding</keyword>
<feature type="binding site" evidence="12">
    <location>
        <position position="128"/>
    </location>
    <ligand>
        <name>L-histidine</name>
        <dbReference type="ChEBI" id="CHEBI:57595"/>
    </ligand>
</feature>
<feature type="domain" description="Aminoacyl-transfer RNA synthetases class-II family profile" evidence="13">
    <location>
        <begin position="1"/>
        <end position="320"/>
    </location>
</feature>
<dbReference type="InterPro" id="IPR036621">
    <property type="entry name" value="Anticodon-bd_dom_sf"/>
</dbReference>
<dbReference type="Gene3D" id="3.40.50.800">
    <property type="entry name" value="Anticodon-binding domain"/>
    <property type="match status" value="1"/>
</dbReference>
<dbReference type="PROSITE" id="PS50862">
    <property type="entry name" value="AA_TRNA_LIGASE_II"/>
    <property type="match status" value="1"/>
</dbReference>
<evidence type="ECO:0000256" key="11">
    <source>
        <dbReference type="HAMAP-Rule" id="MF_00127"/>
    </source>
</evidence>
<dbReference type="RefSeq" id="WP_027636656.1">
    <property type="nucleotide sequence ID" value="NZ_AP019716.1"/>
</dbReference>
<dbReference type="AlphaFoldDB" id="A0A2S7FDI1"/>
<proteinExistence type="inferred from homology"/>
<dbReference type="Gene3D" id="3.30.930.10">
    <property type="entry name" value="Bira Bifunctional Protein, Domain 2"/>
    <property type="match status" value="1"/>
</dbReference>
<evidence type="ECO:0000256" key="6">
    <source>
        <dbReference type="ARBA" id="ARBA00022741"/>
    </source>
</evidence>
<dbReference type="EMBL" id="LRDH01000088">
    <property type="protein sequence ID" value="PPV16264.1"/>
    <property type="molecule type" value="Genomic_DNA"/>
</dbReference>
<dbReference type="GO" id="GO:0005524">
    <property type="term" value="F:ATP binding"/>
    <property type="evidence" value="ECO:0007669"/>
    <property type="project" value="UniProtKB-UniRule"/>
</dbReference>
<evidence type="ECO:0000256" key="9">
    <source>
        <dbReference type="ARBA" id="ARBA00023146"/>
    </source>
</evidence>
<dbReference type="InterPro" id="IPR006195">
    <property type="entry name" value="aa-tRNA-synth_II"/>
</dbReference>
<evidence type="ECO:0000256" key="4">
    <source>
        <dbReference type="ARBA" id="ARBA00022490"/>
    </source>
</evidence>
<comment type="subunit">
    <text evidence="3 11">Homodimer.</text>
</comment>
<evidence type="ECO:0000313" key="14">
    <source>
        <dbReference type="EMBL" id="PPV16264.1"/>
    </source>
</evidence>
<keyword evidence="6 11" id="KW-0547">Nucleotide-binding</keyword>
<comment type="subcellular location">
    <subcellularLocation>
        <location evidence="1 11">Cytoplasm</location>
    </subcellularLocation>
</comment>
<dbReference type="Pfam" id="PF03129">
    <property type="entry name" value="HGTP_anticodon"/>
    <property type="match status" value="1"/>
</dbReference>